<gene>
    <name evidence="2" type="ordered locus">AMIS_20750</name>
</gene>
<protein>
    <submittedName>
        <fullName evidence="2">Uncharacterized protein</fullName>
    </submittedName>
</protein>
<sequence length="55" mass="5550">MTGKRARAARVAPAGQAQQQPAKGDTVPVETRLQRLGLIPESAPTAPGSGQGAAE</sequence>
<dbReference type="KEGG" id="ams:AMIS_20750"/>
<dbReference type="STRING" id="512565.AMIS_20750"/>
<feature type="compositionally biased region" description="Low complexity" evidence="1">
    <location>
        <begin position="9"/>
        <end position="24"/>
    </location>
</feature>
<dbReference type="AlphaFoldDB" id="I0H2Q8"/>
<accession>I0H2Q8</accession>
<keyword evidence="3" id="KW-1185">Reference proteome</keyword>
<feature type="region of interest" description="Disordered" evidence="1">
    <location>
        <begin position="1"/>
        <end position="27"/>
    </location>
</feature>
<dbReference type="HOGENOM" id="CLU_3021470_0_0_11"/>
<evidence type="ECO:0000313" key="3">
    <source>
        <dbReference type="Proteomes" id="UP000007882"/>
    </source>
</evidence>
<proteinExistence type="predicted"/>
<organism evidence="2 3">
    <name type="scientific">Actinoplanes missouriensis (strain ATCC 14538 / DSM 43046 / CBS 188.64 / JCM 3121 / NBRC 102363 / NCIMB 12654 / NRRL B-3342 / UNCC 431)</name>
    <dbReference type="NCBI Taxonomy" id="512565"/>
    <lineage>
        <taxon>Bacteria</taxon>
        <taxon>Bacillati</taxon>
        <taxon>Actinomycetota</taxon>
        <taxon>Actinomycetes</taxon>
        <taxon>Micromonosporales</taxon>
        <taxon>Micromonosporaceae</taxon>
        <taxon>Actinoplanes</taxon>
    </lineage>
</organism>
<evidence type="ECO:0000313" key="2">
    <source>
        <dbReference type="EMBL" id="BAL87295.1"/>
    </source>
</evidence>
<dbReference type="PATRIC" id="fig|512565.3.peg.2076"/>
<reference evidence="2 3" key="1">
    <citation type="submission" date="2012-02" db="EMBL/GenBank/DDBJ databases">
        <title>Complete genome sequence of Actinoplanes missouriensis 431 (= NBRC 102363).</title>
        <authorList>
            <person name="Ohnishi Y."/>
            <person name="Ishikawa J."/>
            <person name="Sekine M."/>
            <person name="Hosoyama A."/>
            <person name="Harada T."/>
            <person name="Narita H."/>
            <person name="Hata T."/>
            <person name="Konno Y."/>
            <person name="Tutikane K."/>
            <person name="Fujita N."/>
            <person name="Horinouchi S."/>
            <person name="Hayakawa M."/>
        </authorList>
    </citation>
    <scope>NUCLEOTIDE SEQUENCE [LARGE SCALE GENOMIC DNA]</scope>
    <source>
        <strain evidence="3">ATCC 14538 / DSM 43046 / CBS 188.64 / JCM 3121 / NBRC 102363 / NCIMB 12654 / NRRL B-3342 / UNCC 431</strain>
    </source>
</reference>
<name>I0H2Q8_ACTM4</name>
<dbReference type="RefSeq" id="WP_014442190.1">
    <property type="nucleotide sequence ID" value="NC_017093.1"/>
</dbReference>
<evidence type="ECO:0000256" key="1">
    <source>
        <dbReference type="SAM" id="MobiDB-lite"/>
    </source>
</evidence>
<dbReference type="Proteomes" id="UP000007882">
    <property type="component" value="Chromosome"/>
</dbReference>
<dbReference type="EMBL" id="AP012319">
    <property type="protein sequence ID" value="BAL87295.1"/>
    <property type="molecule type" value="Genomic_DNA"/>
</dbReference>